<dbReference type="PANTHER" id="PTHR33143">
    <property type="entry name" value="F16F4.1 PROTEIN-RELATED"/>
    <property type="match status" value="1"/>
</dbReference>
<dbReference type="InterPro" id="IPR039607">
    <property type="entry name" value="VQ_8/17/18/20/21/25"/>
</dbReference>
<dbReference type="OrthoDB" id="695631at2759"/>
<feature type="region of interest" description="Disordered" evidence="1">
    <location>
        <begin position="301"/>
        <end position="330"/>
    </location>
</feature>
<evidence type="ECO:0000256" key="1">
    <source>
        <dbReference type="SAM" id="MobiDB-lite"/>
    </source>
</evidence>
<keyword evidence="4" id="KW-1185">Reference proteome</keyword>
<dbReference type="GO" id="GO:0005634">
    <property type="term" value="C:nucleus"/>
    <property type="evidence" value="ECO:0007669"/>
    <property type="project" value="TreeGrafter"/>
</dbReference>
<dbReference type="EMBL" id="LWDX02068872">
    <property type="protein sequence ID" value="OEL14838.1"/>
    <property type="molecule type" value="Genomic_DNA"/>
</dbReference>
<evidence type="ECO:0000313" key="4">
    <source>
        <dbReference type="Proteomes" id="UP000095767"/>
    </source>
</evidence>
<dbReference type="PANTHER" id="PTHR33143:SF52">
    <property type="entry name" value="OS02G0539500 PROTEIN"/>
    <property type="match status" value="1"/>
</dbReference>
<sequence length="330" mass="34737">MAEQIAVAEVGDDAEAAPLLVLAAVAALLSSPRPRQPRPAAARWTVAAVAQSPQLAISMDSHKVRKPPIAPQRHQQQVTQHQHQQQVNQHQQQQVQQPVIIYDASPKVIHTKLGDFMALVQCLTGPSSTSTSQQAQFYTAAAAAASGPGAGAGPSATPSASAMEFKPREFLLSPTAALSPAACLAAFERSVRTLPPHAPIAPYYSGTADGDDFFLSAFVTADLDSFMAALGVTPSSRPGILSLVALPPTASMGLFSPMLFDPSCFSWLSELSPFPHSVGTRAGLDQAPFVPSLRSSSLLLATPTMPSPTTTNRAPNRASSSSNSRWRARI</sequence>
<comment type="caution">
    <text evidence="3">The sequence shown here is derived from an EMBL/GenBank/DDBJ whole genome shotgun (WGS) entry which is preliminary data.</text>
</comment>
<reference evidence="3 4" key="1">
    <citation type="submission" date="2016-09" db="EMBL/GenBank/DDBJ databases">
        <title>The draft genome of Dichanthelium oligosanthes: A C3 panicoid grass species.</title>
        <authorList>
            <person name="Studer A.J."/>
            <person name="Schnable J.C."/>
            <person name="Brutnell T.P."/>
        </authorList>
    </citation>
    <scope>NUCLEOTIDE SEQUENCE [LARGE SCALE GENOMIC DNA]</scope>
    <source>
        <strain evidence="4">cv. Kellogg 1175</strain>
        <tissue evidence="3">Leaf</tissue>
    </source>
</reference>
<gene>
    <name evidence="3" type="ORF">BAE44_0024144</name>
</gene>
<feature type="domain" description="VQ" evidence="2">
    <location>
        <begin position="104"/>
        <end position="130"/>
    </location>
</feature>
<dbReference type="AlphaFoldDB" id="A0A1E5UPV2"/>
<accession>A0A1E5UPV2</accession>
<dbReference type="Proteomes" id="UP000095767">
    <property type="component" value="Unassembled WGS sequence"/>
</dbReference>
<evidence type="ECO:0000313" key="3">
    <source>
        <dbReference type="EMBL" id="OEL14838.1"/>
    </source>
</evidence>
<dbReference type="Pfam" id="PF05678">
    <property type="entry name" value="VQ"/>
    <property type="match status" value="1"/>
</dbReference>
<evidence type="ECO:0000259" key="2">
    <source>
        <dbReference type="Pfam" id="PF05678"/>
    </source>
</evidence>
<dbReference type="STRING" id="888268.A0A1E5UPV2"/>
<feature type="compositionally biased region" description="Low complexity" evidence="1">
    <location>
        <begin position="312"/>
        <end position="330"/>
    </location>
</feature>
<feature type="region of interest" description="Disordered" evidence="1">
    <location>
        <begin position="63"/>
        <end position="92"/>
    </location>
</feature>
<proteinExistence type="predicted"/>
<name>A0A1E5UPV2_9POAL</name>
<feature type="compositionally biased region" description="Low complexity" evidence="1">
    <location>
        <begin position="72"/>
        <end position="92"/>
    </location>
</feature>
<dbReference type="InterPro" id="IPR008889">
    <property type="entry name" value="VQ"/>
</dbReference>
<protein>
    <recommendedName>
        <fullName evidence="2">VQ domain-containing protein</fullName>
    </recommendedName>
</protein>
<organism evidence="3 4">
    <name type="scientific">Dichanthelium oligosanthes</name>
    <dbReference type="NCBI Taxonomy" id="888268"/>
    <lineage>
        <taxon>Eukaryota</taxon>
        <taxon>Viridiplantae</taxon>
        <taxon>Streptophyta</taxon>
        <taxon>Embryophyta</taxon>
        <taxon>Tracheophyta</taxon>
        <taxon>Spermatophyta</taxon>
        <taxon>Magnoliopsida</taxon>
        <taxon>Liliopsida</taxon>
        <taxon>Poales</taxon>
        <taxon>Poaceae</taxon>
        <taxon>PACMAD clade</taxon>
        <taxon>Panicoideae</taxon>
        <taxon>Panicodae</taxon>
        <taxon>Paniceae</taxon>
        <taxon>Dichantheliinae</taxon>
        <taxon>Dichanthelium</taxon>
    </lineage>
</organism>